<evidence type="ECO:0000313" key="1">
    <source>
        <dbReference type="EMBL" id="EDN76255.1"/>
    </source>
</evidence>
<sequence length="40" mass="4840">MFDNLVILNLQYFKRDSYISVICQASVMQWKTEKQMRLPT</sequence>
<reference evidence="1 2" key="2">
    <citation type="submission" date="2007-06" db="EMBL/GenBank/DDBJ databases">
        <title>Draft genome sequence of Ruminococcus gnavus (ATCC 29149).</title>
        <authorList>
            <person name="Sudarsanam P."/>
            <person name="Ley R."/>
            <person name="Guruge J."/>
            <person name="Turnbaugh P.J."/>
            <person name="Mahowald M."/>
            <person name="Liep D."/>
            <person name="Gordon J."/>
        </authorList>
    </citation>
    <scope>NUCLEOTIDE SEQUENCE [LARGE SCALE GENOMIC DNA]</scope>
    <source>
        <strain evidence="1 2">ATCC 29149</strain>
    </source>
</reference>
<accession>A7B6Z3</accession>
<dbReference type="AlphaFoldDB" id="A7B6Z3"/>
<dbReference type="Proteomes" id="UP000004410">
    <property type="component" value="Unassembled WGS sequence"/>
</dbReference>
<evidence type="ECO:0000313" key="2">
    <source>
        <dbReference type="Proteomes" id="UP000004410"/>
    </source>
</evidence>
<name>A7B6Z3_MEDG7</name>
<organism evidence="1 2">
    <name type="scientific">Mediterraneibacter gnavus (strain ATCC 29149 / DSM 114966 / JCM 6515 / VPI C7-9)</name>
    <name type="common">Ruminococcus gnavus</name>
    <dbReference type="NCBI Taxonomy" id="411470"/>
    <lineage>
        <taxon>Bacteria</taxon>
        <taxon>Bacillati</taxon>
        <taxon>Bacillota</taxon>
        <taxon>Clostridia</taxon>
        <taxon>Lachnospirales</taxon>
        <taxon>Lachnospiraceae</taxon>
        <taxon>Mediterraneibacter</taxon>
    </lineage>
</organism>
<comment type="caution">
    <text evidence="1">The sequence shown here is derived from an EMBL/GenBank/DDBJ whole genome shotgun (WGS) entry which is preliminary data.</text>
</comment>
<gene>
    <name evidence="1" type="ORF">RUMGNA_03357</name>
</gene>
<protein>
    <submittedName>
        <fullName evidence="1">Uncharacterized protein</fullName>
    </submittedName>
</protein>
<proteinExistence type="predicted"/>
<dbReference type="PaxDb" id="411470-RUMGNA_03357"/>
<dbReference type="EMBL" id="AAYG02000031">
    <property type="protein sequence ID" value="EDN76255.1"/>
    <property type="molecule type" value="Genomic_DNA"/>
</dbReference>
<reference evidence="1 2" key="1">
    <citation type="submission" date="2007-04" db="EMBL/GenBank/DDBJ databases">
        <authorList>
            <person name="Fulton L."/>
            <person name="Clifton S."/>
            <person name="Fulton B."/>
            <person name="Xu J."/>
            <person name="Minx P."/>
            <person name="Pepin K.H."/>
            <person name="Johnson M."/>
            <person name="Thiruvilangam P."/>
            <person name="Bhonagiri V."/>
            <person name="Nash W.E."/>
            <person name="Mardis E.R."/>
            <person name="Wilson R.K."/>
        </authorList>
    </citation>
    <scope>NUCLEOTIDE SEQUENCE [LARGE SCALE GENOMIC DNA]</scope>
    <source>
        <strain evidence="1 2">ATCC 29149</strain>
    </source>
</reference>